<evidence type="ECO:0000313" key="2">
    <source>
        <dbReference type="EMBL" id="MRS61772.1"/>
    </source>
</evidence>
<sequence>MKEVNRLLKIMQIGLYVIYVLLAGMIIAISFEVYYIFFEKSGLSAGLLYFIISCCVIPQFINLAIQEMNQRVQKKCDKIIKDAQKKDSASIKPFIIMSTLN</sequence>
<keyword evidence="1" id="KW-1133">Transmembrane helix</keyword>
<reference evidence="2 3" key="1">
    <citation type="journal article" date="2018" name="Antonie Van Leeuwenhoek">
        <title>Larkinella terrae sp. nov., isolated from soil on Jeju Island, South Korea.</title>
        <authorList>
            <person name="Ten L.N."/>
            <person name="Jeon J."/>
            <person name="Park S.J."/>
            <person name="Park S."/>
            <person name="Lee S.Y."/>
            <person name="Kim M.K."/>
            <person name="Jung H.Y."/>
        </authorList>
    </citation>
    <scope>NUCLEOTIDE SEQUENCE [LARGE SCALE GENOMIC DNA]</scope>
    <source>
        <strain evidence="2 3">KCTC 52001</strain>
    </source>
</reference>
<evidence type="ECO:0000256" key="1">
    <source>
        <dbReference type="SAM" id="Phobius"/>
    </source>
</evidence>
<accession>A0A7K0EJ60</accession>
<keyword evidence="1" id="KW-0472">Membrane</keyword>
<dbReference type="EMBL" id="WJXZ01000006">
    <property type="protein sequence ID" value="MRS61772.1"/>
    <property type="molecule type" value="Genomic_DNA"/>
</dbReference>
<protein>
    <submittedName>
        <fullName evidence="2">Uncharacterized protein</fullName>
    </submittedName>
</protein>
<dbReference type="RefSeq" id="WP_154175164.1">
    <property type="nucleotide sequence ID" value="NZ_WJXZ01000006.1"/>
</dbReference>
<keyword evidence="3" id="KW-1185">Reference proteome</keyword>
<organism evidence="2 3">
    <name type="scientific">Larkinella terrae</name>
    <dbReference type="NCBI Taxonomy" id="2025311"/>
    <lineage>
        <taxon>Bacteria</taxon>
        <taxon>Pseudomonadati</taxon>
        <taxon>Bacteroidota</taxon>
        <taxon>Cytophagia</taxon>
        <taxon>Cytophagales</taxon>
        <taxon>Spirosomataceae</taxon>
        <taxon>Larkinella</taxon>
    </lineage>
</organism>
<evidence type="ECO:0000313" key="3">
    <source>
        <dbReference type="Proteomes" id="UP000441754"/>
    </source>
</evidence>
<gene>
    <name evidence="2" type="ORF">GJJ30_10780</name>
</gene>
<proteinExistence type="predicted"/>
<feature type="transmembrane region" description="Helical" evidence="1">
    <location>
        <begin position="12"/>
        <end position="37"/>
    </location>
</feature>
<comment type="caution">
    <text evidence="2">The sequence shown here is derived from an EMBL/GenBank/DDBJ whole genome shotgun (WGS) entry which is preliminary data.</text>
</comment>
<feature type="transmembrane region" description="Helical" evidence="1">
    <location>
        <begin position="43"/>
        <end position="65"/>
    </location>
</feature>
<dbReference type="AlphaFoldDB" id="A0A7K0EJ60"/>
<keyword evidence="1" id="KW-0812">Transmembrane</keyword>
<dbReference type="Proteomes" id="UP000441754">
    <property type="component" value="Unassembled WGS sequence"/>
</dbReference>
<name>A0A7K0EJ60_9BACT</name>